<dbReference type="InterPro" id="IPR014722">
    <property type="entry name" value="Rib_uL2_dom2"/>
</dbReference>
<evidence type="ECO:0000256" key="4">
    <source>
        <dbReference type="RuleBase" id="RU362005"/>
    </source>
</evidence>
<evidence type="ECO:0000313" key="7">
    <source>
        <dbReference type="Proteomes" id="UP000650467"/>
    </source>
</evidence>
<dbReference type="InterPro" id="IPR048670">
    <property type="entry name" value="IF5A-like_N"/>
</dbReference>
<dbReference type="Gene3D" id="2.40.50.140">
    <property type="entry name" value="Nucleic acid-binding proteins"/>
    <property type="match status" value="1"/>
</dbReference>
<organism evidence="6 7">
    <name type="scientific">Chlamydomonas incerta</name>
    <dbReference type="NCBI Taxonomy" id="51695"/>
    <lineage>
        <taxon>Eukaryota</taxon>
        <taxon>Viridiplantae</taxon>
        <taxon>Chlorophyta</taxon>
        <taxon>core chlorophytes</taxon>
        <taxon>Chlorophyceae</taxon>
        <taxon>CS clade</taxon>
        <taxon>Chlamydomonadales</taxon>
        <taxon>Chlamydomonadaceae</taxon>
        <taxon>Chlamydomonas</taxon>
    </lineage>
</organism>
<feature type="domain" description="Translation initiation factor 5A C-terminal" evidence="5">
    <location>
        <begin position="85"/>
        <end position="158"/>
    </location>
</feature>
<dbReference type="InterPro" id="IPR001884">
    <property type="entry name" value="IF5A-like"/>
</dbReference>
<dbReference type="SMART" id="SM01376">
    <property type="entry name" value="eIF-5a"/>
    <property type="match status" value="1"/>
</dbReference>
<keyword evidence="3 4" id="KW-0385">Hypusine</keyword>
<dbReference type="PIRSF" id="PIRSF003025">
    <property type="entry name" value="eIF5A"/>
    <property type="match status" value="1"/>
</dbReference>
<dbReference type="FunFam" id="2.30.30.30:FF:000012">
    <property type="entry name" value="Eukaryotic translation initiation factor 5A"/>
    <property type="match status" value="1"/>
</dbReference>
<accession>A0A835SH57</accession>
<evidence type="ECO:0000313" key="6">
    <source>
        <dbReference type="EMBL" id="KAG2426909.1"/>
    </source>
</evidence>
<dbReference type="Proteomes" id="UP000650467">
    <property type="component" value="Unassembled WGS sequence"/>
</dbReference>
<dbReference type="AlphaFoldDB" id="A0A835SH57"/>
<dbReference type="PANTHER" id="PTHR11673">
    <property type="entry name" value="TRANSLATION INITIATION FACTOR 5A FAMILY MEMBER"/>
    <property type="match status" value="1"/>
</dbReference>
<evidence type="ECO:0000259" key="5">
    <source>
        <dbReference type="SMART" id="SM01376"/>
    </source>
</evidence>
<dbReference type="GO" id="GO:0003746">
    <property type="term" value="F:translation elongation factor activity"/>
    <property type="evidence" value="ECO:0007669"/>
    <property type="project" value="UniProtKB-UniRule"/>
</dbReference>
<comment type="PTM">
    <text evidence="4">eIF-5A seems to be the only eukaryotic protein to have a hypusine residue which is a post-translational modification of a lysine by the addition of a butylamino group.</text>
</comment>
<dbReference type="SUPFAM" id="SSF50249">
    <property type="entry name" value="Nucleic acid-binding proteins"/>
    <property type="match status" value="1"/>
</dbReference>
<dbReference type="Pfam" id="PF01287">
    <property type="entry name" value="eIF-5a"/>
    <property type="match status" value="1"/>
</dbReference>
<keyword evidence="7" id="KW-1185">Reference proteome</keyword>
<gene>
    <name evidence="6" type="ORF">HXX76_012696</name>
</gene>
<evidence type="ECO:0000256" key="3">
    <source>
        <dbReference type="ARBA" id="ARBA00023071"/>
    </source>
</evidence>
<dbReference type="EMBL" id="JAEHOC010000044">
    <property type="protein sequence ID" value="KAG2426909.1"/>
    <property type="molecule type" value="Genomic_DNA"/>
</dbReference>
<dbReference type="Pfam" id="PF21485">
    <property type="entry name" value="IF5A-like_N"/>
    <property type="match status" value="1"/>
</dbReference>
<dbReference type="InterPro" id="IPR019769">
    <property type="entry name" value="Trans_elong_IF5A_hypusine_site"/>
</dbReference>
<dbReference type="FunFam" id="2.40.50.140:FF:000034">
    <property type="entry name" value="Eukaryotic translation initiation factor 5A"/>
    <property type="match status" value="1"/>
</dbReference>
<dbReference type="Gene3D" id="2.30.30.30">
    <property type="match status" value="1"/>
</dbReference>
<evidence type="ECO:0000256" key="2">
    <source>
        <dbReference type="ARBA" id="ARBA00022917"/>
    </source>
</evidence>
<dbReference type="PROSITE" id="PS00302">
    <property type="entry name" value="IF5A_HYPUSINE"/>
    <property type="match status" value="1"/>
</dbReference>
<proteinExistence type="inferred from homology"/>
<dbReference type="InterPro" id="IPR008991">
    <property type="entry name" value="Translation_prot_SH3-like_sf"/>
</dbReference>
<dbReference type="GO" id="GO:0045905">
    <property type="term" value="P:positive regulation of translational termination"/>
    <property type="evidence" value="ECO:0007669"/>
    <property type="project" value="UniProtKB-UniRule"/>
</dbReference>
<dbReference type="GO" id="GO:0003723">
    <property type="term" value="F:RNA binding"/>
    <property type="evidence" value="ECO:0007669"/>
    <property type="project" value="InterPro"/>
</dbReference>
<comment type="function">
    <text evidence="4">Translation factor that promotes translation elongation and termination, particularly upon ribosome stalling at specific amino acid sequence contexts. Binds between the exit (E) and peptidyl (P) site of the ribosome and promotes rescue of stalled ribosome: specifically required for efficient translation of polyproline-containing peptides as well as other motifs that stall the ribosome. Acts as ribosome quality control (RQC) cofactor by joining the RQC complex to facilitate peptidyl transfer during CAT tailing step.</text>
</comment>
<protein>
    <recommendedName>
        <fullName evidence="4">Eukaryotic translation initiation factor 5A</fullName>
        <shortName evidence="4">eIF-5A</shortName>
    </recommendedName>
</protein>
<dbReference type="InterPro" id="IPR020189">
    <property type="entry name" value="IF5A_C"/>
</dbReference>
<dbReference type="NCBIfam" id="TIGR00037">
    <property type="entry name" value="eIF_5A"/>
    <property type="match status" value="1"/>
</dbReference>
<dbReference type="SUPFAM" id="SSF50104">
    <property type="entry name" value="Translation proteins SH3-like domain"/>
    <property type="match status" value="1"/>
</dbReference>
<sequence length="165" mass="17956">MSDHEVETFESADAGASLTYPQQAGTVRKNGFLVISGHPCKVVDVSTSKTGKHGHAKCNFTAIDIFTGKKYEEMTPSSHNVDVPNISRKEYTVLDVTDEGVVSLMDESGNTRDDLFLPKGTEEADKLAITIEELASQGKEFMVTVVKAMNQEMINSVKVVNEKAA</sequence>
<comment type="similarity">
    <text evidence="1 4">Belongs to the eIF-5A family.</text>
</comment>
<keyword evidence="2 4" id="KW-0648">Protein biosynthesis</keyword>
<name>A0A835SH57_CHLIN</name>
<dbReference type="GO" id="GO:0043022">
    <property type="term" value="F:ribosome binding"/>
    <property type="evidence" value="ECO:0007669"/>
    <property type="project" value="UniProtKB-UniRule"/>
</dbReference>
<dbReference type="GO" id="GO:0045901">
    <property type="term" value="P:positive regulation of translational elongation"/>
    <property type="evidence" value="ECO:0007669"/>
    <property type="project" value="UniProtKB-UniRule"/>
</dbReference>
<dbReference type="OrthoDB" id="9975114at2759"/>
<reference evidence="6" key="1">
    <citation type="journal article" date="2020" name="bioRxiv">
        <title>Comparative genomics of Chlamydomonas.</title>
        <authorList>
            <person name="Craig R.J."/>
            <person name="Hasan A.R."/>
            <person name="Ness R.W."/>
            <person name="Keightley P.D."/>
        </authorList>
    </citation>
    <scope>NUCLEOTIDE SEQUENCE</scope>
    <source>
        <strain evidence="6">SAG 7.73</strain>
    </source>
</reference>
<comment type="caution">
    <text evidence="6">The sequence shown here is derived from an EMBL/GenBank/DDBJ whole genome shotgun (WGS) entry which is preliminary data.</text>
</comment>
<dbReference type="InterPro" id="IPR012340">
    <property type="entry name" value="NA-bd_OB-fold"/>
</dbReference>
<evidence type="ECO:0000256" key="1">
    <source>
        <dbReference type="ARBA" id="ARBA00006016"/>
    </source>
</evidence>